<name>W2V0X0_9RICK</name>
<organism evidence="1 2">
    <name type="scientific">Candidatus Xenolissoclinum pacificiensis L6</name>
    <dbReference type="NCBI Taxonomy" id="1401685"/>
    <lineage>
        <taxon>Bacteria</taxon>
        <taxon>Pseudomonadati</taxon>
        <taxon>Pseudomonadota</taxon>
        <taxon>Alphaproteobacteria</taxon>
        <taxon>Rickettsiales</taxon>
        <taxon>Anaplasmataceae</taxon>
        <taxon>Candidatus Xenolissoclinum</taxon>
    </lineage>
</organism>
<dbReference type="Proteomes" id="UP000018951">
    <property type="component" value="Unassembled WGS sequence"/>
</dbReference>
<sequence length="59" mass="6938">MKQITYGKWWIEDYICSEERFDEIILLRIVKSDVWKGHSPKISHILCNIRGGVFLSADV</sequence>
<proteinExistence type="predicted"/>
<evidence type="ECO:0000313" key="1">
    <source>
        <dbReference type="EMBL" id="ETO91909.1"/>
    </source>
</evidence>
<protein>
    <submittedName>
        <fullName evidence="1">Uncharacterized protein</fullName>
    </submittedName>
</protein>
<reference evidence="1 2" key="1">
    <citation type="journal article" date="2013" name="PLoS ONE">
        <title>Bacterial endosymbiosis in a chordate host: long-term co-evolution and conservation of secondary metabolism.</title>
        <authorList>
            <person name="Kwan J.C."/>
            <person name="Schmidt E.W."/>
        </authorList>
    </citation>
    <scope>NUCLEOTIDE SEQUENCE [LARGE SCALE GENOMIC DNA]</scope>
    <source>
        <strain evidence="2">L6</strain>
    </source>
</reference>
<dbReference type="EMBL" id="AXCJ01000001">
    <property type="protein sequence ID" value="ETO91909.1"/>
    <property type="molecule type" value="Genomic_DNA"/>
</dbReference>
<keyword evidence="2" id="KW-1185">Reference proteome</keyword>
<gene>
    <name evidence="1" type="ORF">P857_1089</name>
</gene>
<dbReference type="AlphaFoldDB" id="W2V0X0"/>
<comment type="caution">
    <text evidence="1">The sequence shown here is derived from an EMBL/GenBank/DDBJ whole genome shotgun (WGS) entry which is preliminary data.</text>
</comment>
<evidence type="ECO:0000313" key="2">
    <source>
        <dbReference type="Proteomes" id="UP000018951"/>
    </source>
</evidence>
<accession>W2V0X0</accession>